<dbReference type="GO" id="GO:0006367">
    <property type="term" value="P:transcription initiation at RNA polymerase II promoter"/>
    <property type="evidence" value="ECO:0007669"/>
    <property type="project" value="TreeGrafter"/>
</dbReference>
<dbReference type="GO" id="GO:0046982">
    <property type="term" value="F:protein heterodimerization activity"/>
    <property type="evidence" value="ECO:0007669"/>
    <property type="project" value="InterPro"/>
</dbReference>
<evidence type="ECO:0000259" key="6">
    <source>
        <dbReference type="SMART" id="SM00576"/>
    </source>
</evidence>
<evidence type="ECO:0000256" key="4">
    <source>
        <dbReference type="ARBA" id="ARBA00023242"/>
    </source>
</evidence>
<organism evidence="7 8">
    <name type="scientific">Coemansia biformis</name>
    <dbReference type="NCBI Taxonomy" id="1286918"/>
    <lineage>
        <taxon>Eukaryota</taxon>
        <taxon>Fungi</taxon>
        <taxon>Fungi incertae sedis</taxon>
        <taxon>Zoopagomycota</taxon>
        <taxon>Kickxellomycotina</taxon>
        <taxon>Kickxellomycetes</taxon>
        <taxon>Kickxellales</taxon>
        <taxon>Kickxellaceae</taxon>
        <taxon>Coemansia</taxon>
    </lineage>
</organism>
<dbReference type="InterPro" id="IPR006565">
    <property type="entry name" value="BTP"/>
</dbReference>
<keyword evidence="8" id="KW-1185">Reference proteome</keyword>
<dbReference type="Gene3D" id="1.10.20.10">
    <property type="entry name" value="Histone, subunit A"/>
    <property type="match status" value="1"/>
</dbReference>
<dbReference type="AlphaFoldDB" id="A0A9W7YBC9"/>
<dbReference type="EMBL" id="JANBOI010000838">
    <property type="protein sequence ID" value="KAJ1728351.1"/>
    <property type="molecule type" value="Genomic_DNA"/>
</dbReference>
<evidence type="ECO:0000256" key="3">
    <source>
        <dbReference type="ARBA" id="ARBA00023163"/>
    </source>
</evidence>
<feature type="compositionally biased region" description="Low complexity" evidence="5">
    <location>
        <begin position="171"/>
        <end position="187"/>
    </location>
</feature>
<evidence type="ECO:0000256" key="1">
    <source>
        <dbReference type="ARBA" id="ARBA00004123"/>
    </source>
</evidence>
<comment type="caution">
    <text evidence="7">The sequence shown here is derived from an EMBL/GenBank/DDBJ whole genome shotgun (WGS) entry which is preliminary data.</text>
</comment>
<comment type="subcellular location">
    <subcellularLocation>
        <location evidence="1">Nucleus</location>
    </subcellularLocation>
</comment>
<dbReference type="Proteomes" id="UP001143981">
    <property type="component" value="Unassembled WGS sequence"/>
</dbReference>
<feature type="non-terminal residue" evidence="7">
    <location>
        <position position="249"/>
    </location>
</feature>
<keyword evidence="4" id="KW-0539">Nucleus</keyword>
<protein>
    <submittedName>
        <fullName evidence="7">Transcription initiation factor TFIID subunit 8</fullName>
    </submittedName>
</protein>
<feature type="region of interest" description="Disordered" evidence="5">
    <location>
        <begin position="169"/>
        <end position="249"/>
    </location>
</feature>
<dbReference type="InterPro" id="IPR009072">
    <property type="entry name" value="Histone-fold"/>
</dbReference>
<gene>
    <name evidence="7" type="primary">TAF8</name>
    <name evidence="7" type="ORF">LPJ61_004078</name>
</gene>
<dbReference type="GO" id="GO:0005669">
    <property type="term" value="C:transcription factor TFIID complex"/>
    <property type="evidence" value="ECO:0007669"/>
    <property type="project" value="InterPro"/>
</dbReference>
<keyword evidence="3" id="KW-0804">Transcription</keyword>
<reference evidence="7" key="1">
    <citation type="submission" date="2022-07" db="EMBL/GenBank/DDBJ databases">
        <title>Phylogenomic reconstructions and comparative analyses of Kickxellomycotina fungi.</title>
        <authorList>
            <person name="Reynolds N.K."/>
            <person name="Stajich J.E."/>
            <person name="Barry K."/>
            <person name="Grigoriev I.V."/>
            <person name="Crous P."/>
            <person name="Smith M.E."/>
        </authorList>
    </citation>
    <scope>NUCLEOTIDE SEQUENCE</scope>
    <source>
        <strain evidence="7">BCRC 34381</strain>
    </source>
</reference>
<evidence type="ECO:0000256" key="5">
    <source>
        <dbReference type="SAM" id="MobiDB-lite"/>
    </source>
</evidence>
<evidence type="ECO:0000313" key="8">
    <source>
        <dbReference type="Proteomes" id="UP001143981"/>
    </source>
</evidence>
<keyword evidence="2" id="KW-0805">Transcription regulation</keyword>
<dbReference type="SMART" id="SM00576">
    <property type="entry name" value="BTP"/>
    <property type="match status" value="1"/>
</dbReference>
<evidence type="ECO:0000256" key="2">
    <source>
        <dbReference type="ARBA" id="ARBA00023015"/>
    </source>
</evidence>
<dbReference type="CDD" id="cd00076">
    <property type="entry name" value="HFD_SF"/>
    <property type="match status" value="1"/>
</dbReference>
<dbReference type="OrthoDB" id="5571473at2759"/>
<dbReference type="InterPro" id="IPR037818">
    <property type="entry name" value="TAF8"/>
</dbReference>
<proteinExistence type="predicted"/>
<accession>A0A9W7YBC9</accession>
<dbReference type="PANTHER" id="PTHR46469">
    <property type="entry name" value="TRANSCRIPTION INITIATION FACTOR TFIID SUBUNIT 8"/>
    <property type="match status" value="1"/>
</dbReference>
<feature type="domain" description="Bromodomain associated" evidence="6">
    <location>
        <begin position="7"/>
        <end position="83"/>
    </location>
</feature>
<dbReference type="Pfam" id="PF07524">
    <property type="entry name" value="Bromo_TP"/>
    <property type="match status" value="1"/>
</dbReference>
<dbReference type="PANTHER" id="PTHR46469:SF1">
    <property type="entry name" value="TRANSCRIPTION INITIATION FACTOR TFIID SUBUNIT 8"/>
    <property type="match status" value="1"/>
</dbReference>
<evidence type="ECO:0000313" key="7">
    <source>
        <dbReference type="EMBL" id="KAJ1728351.1"/>
    </source>
</evidence>
<sequence>MRYSDGDHARQQYIKRVLSILLQTAGFEGASASSLDILCTVGAQYMQNMFAQVHAYAEHASRTRPNMNDVGRALDERRVSVAQLDAYYRSESSVLQQPLAAAAVDQLRRHTSTRVSRAADAAHTAGASAVFFDSSAEELLRRLVELRRDREVPPRSKRPVDVAVAHAKTDSVAGPAAQPAASAAPDGGSEEDSDFEAPDISSIDRRDAAGAAHTKGAPELKAAEDGQQSLAQATGDGAGRTGRPCPPVA</sequence>
<name>A0A9W7YBC9_9FUNG</name>
<feature type="compositionally biased region" description="Acidic residues" evidence="5">
    <location>
        <begin position="188"/>
        <end position="197"/>
    </location>
</feature>